<feature type="domain" description="Tail specific protease" evidence="2">
    <location>
        <begin position="399"/>
        <end position="595"/>
    </location>
</feature>
<organism evidence="3 4">
    <name type="scientific">Tachysurus vachellii</name>
    <name type="common">Darkbarbel catfish</name>
    <name type="synonym">Pelteobagrus vachellii</name>
    <dbReference type="NCBI Taxonomy" id="175792"/>
    <lineage>
        <taxon>Eukaryota</taxon>
        <taxon>Metazoa</taxon>
        <taxon>Chordata</taxon>
        <taxon>Craniata</taxon>
        <taxon>Vertebrata</taxon>
        <taxon>Euteleostomi</taxon>
        <taxon>Actinopterygii</taxon>
        <taxon>Neopterygii</taxon>
        <taxon>Teleostei</taxon>
        <taxon>Ostariophysi</taxon>
        <taxon>Siluriformes</taxon>
        <taxon>Bagridae</taxon>
        <taxon>Tachysurus</taxon>
    </lineage>
</organism>
<dbReference type="Gene3D" id="3.90.226.10">
    <property type="entry name" value="2-enoyl-CoA Hydratase, Chain A, domain 1"/>
    <property type="match status" value="2"/>
</dbReference>
<dbReference type="InterPro" id="IPR005151">
    <property type="entry name" value="Tail-specific_protease"/>
</dbReference>
<dbReference type="AlphaFoldDB" id="A0AA88NXM6"/>
<dbReference type="GO" id="GO:0006508">
    <property type="term" value="P:proteolysis"/>
    <property type="evidence" value="ECO:0007669"/>
    <property type="project" value="InterPro"/>
</dbReference>
<accession>A0AA88NXM6</accession>
<evidence type="ECO:0000256" key="1">
    <source>
        <dbReference type="SAM" id="SignalP"/>
    </source>
</evidence>
<feature type="signal peptide" evidence="1">
    <location>
        <begin position="1"/>
        <end position="20"/>
    </location>
</feature>
<evidence type="ECO:0000313" key="3">
    <source>
        <dbReference type="EMBL" id="KAK2866069.1"/>
    </source>
</evidence>
<comment type="caution">
    <text evidence="3">The sequence shown here is derived from an EMBL/GenBank/DDBJ whole genome shotgun (WGS) entry which is preliminary data.</text>
</comment>
<dbReference type="Proteomes" id="UP001187315">
    <property type="component" value="Unassembled WGS sequence"/>
</dbReference>
<dbReference type="CDD" id="cd07563">
    <property type="entry name" value="Peptidase_S41_IRBP"/>
    <property type="match status" value="2"/>
</dbReference>
<dbReference type="GO" id="GO:0019841">
    <property type="term" value="F:retinol binding"/>
    <property type="evidence" value="ECO:0007669"/>
    <property type="project" value="TreeGrafter"/>
</dbReference>
<protein>
    <recommendedName>
        <fullName evidence="2">Tail specific protease domain-containing protein</fullName>
    </recommendedName>
</protein>
<dbReference type="EMBL" id="JAVHJS010000002">
    <property type="protein sequence ID" value="KAK2866069.1"/>
    <property type="molecule type" value="Genomic_DNA"/>
</dbReference>
<dbReference type="Pfam" id="PF03572">
    <property type="entry name" value="Peptidase_S41"/>
    <property type="match status" value="2"/>
</dbReference>
<dbReference type="SUPFAM" id="SSF52096">
    <property type="entry name" value="ClpP/crotonase"/>
    <property type="match status" value="2"/>
</dbReference>
<keyword evidence="1" id="KW-0732">Signal</keyword>
<sequence length="615" mass="66636">MPQGLVLLATLLVFSNDVQCNYSTDLFTDLAKVLMDNYCSPEKLSGMEEVISIASSNTEILSIQDPSILSSVLTDGVRNTIGDPRLKVTYDPNFVPAAPPGILDITPEQLAALVKGTVNVEILENDIAYLKIQHIIGEEVAQKIGPLLLQHVWDKVLPTTAMILDLRYAVSGELSGIPYIVSYYTDAEPLIHIDSVYYRPSNSTTELWSMPTLLGKRYGTSKPLLILTSKNTVGIAEDVAYCLKILKRATIVGEKTAGGSVKIDKIKLGNSDFYVSLPVAKSTNPITGESWEVKGVTPDVETNAEDATDAAVAIIKLRAKIPAIVKSAASLVTKNYAFESIGANVAEKLEALVASGEYNMISSKDELNAKLSADLLRLSGDKCLKMTDNKPVLPPMSPSPEILVALVKDLFHTEVFKNNIGYMRFDIFGDFPQTASVAQIIVEHVWNKVVETDAMIIDLRNNIGGSTNPIAGLCSYFFDEDVQIVLDKLYDRSSDTTKVLETIPELTGKRYGSNKGLLILTSGVTAGAAEEFVYIMKKVGRAMIVGEPTHGSCQPPKTFQISDNDVFLAIPVTHSDTTQGPAWEGAGIAPHVTVSANEALDVAKDILEKHSLGQK</sequence>
<dbReference type="Pfam" id="PF11918">
    <property type="entry name" value="Peptidase_S41_N"/>
    <property type="match status" value="2"/>
</dbReference>
<keyword evidence="4" id="KW-1185">Reference proteome</keyword>
<dbReference type="InterPro" id="IPR029045">
    <property type="entry name" value="ClpP/crotonase-like_dom_sf"/>
</dbReference>
<name>A0AA88NXM6_TACVA</name>
<dbReference type="SMART" id="SM00245">
    <property type="entry name" value="TSPc"/>
    <property type="match status" value="2"/>
</dbReference>
<reference evidence="3" key="1">
    <citation type="submission" date="2023-08" db="EMBL/GenBank/DDBJ databases">
        <title>Pelteobagrus vachellii genome.</title>
        <authorList>
            <person name="Liu H."/>
        </authorList>
    </citation>
    <scope>NUCLEOTIDE SEQUENCE</scope>
    <source>
        <strain evidence="3">PRFRI_2022a</strain>
        <tissue evidence="3">Muscle</tissue>
    </source>
</reference>
<proteinExistence type="predicted"/>
<evidence type="ECO:0000313" key="4">
    <source>
        <dbReference type="Proteomes" id="UP001187315"/>
    </source>
</evidence>
<dbReference type="GO" id="GO:0008236">
    <property type="term" value="F:serine-type peptidase activity"/>
    <property type="evidence" value="ECO:0007669"/>
    <property type="project" value="InterPro"/>
</dbReference>
<dbReference type="PANTHER" id="PTHR11261:SF3">
    <property type="entry name" value="RETINOL-BINDING PROTEIN 3"/>
    <property type="match status" value="1"/>
</dbReference>
<gene>
    <name evidence="3" type="ORF">Q7C36_002125</name>
</gene>
<feature type="domain" description="Tail specific protease" evidence="2">
    <location>
        <begin position="106"/>
        <end position="303"/>
    </location>
</feature>
<dbReference type="Gene3D" id="3.30.750.44">
    <property type="match status" value="2"/>
</dbReference>
<evidence type="ECO:0000259" key="2">
    <source>
        <dbReference type="SMART" id="SM00245"/>
    </source>
</evidence>
<feature type="chain" id="PRO_5041648530" description="Tail specific protease domain-containing protein" evidence="1">
    <location>
        <begin position="21"/>
        <end position="615"/>
    </location>
</feature>
<dbReference type="PANTHER" id="PTHR11261">
    <property type="entry name" value="INTERPHOTORECEPTOR RETINOID-BINDING PROTEIN"/>
    <property type="match status" value="1"/>
</dbReference>